<comment type="caution">
    <text evidence="1">The sequence shown here is derived from an EMBL/GenBank/DDBJ whole genome shotgun (WGS) entry which is preliminary data.</text>
</comment>
<evidence type="ECO:0000313" key="1">
    <source>
        <dbReference type="EMBL" id="KPN62886.1"/>
    </source>
</evidence>
<sequence>MSQQNNPLYSDRTKIQRGLMSVATRVDSPDDQSLLVDAANWMSKYGLGHAAIDAVMAEAKRLCDDATLTALEDAKERAVRSAIEGRSQKSPHTNSE</sequence>
<dbReference type="EMBL" id="LKBA01000008">
    <property type="protein sequence ID" value="KPN62886.1"/>
    <property type="molecule type" value="Genomic_DNA"/>
</dbReference>
<evidence type="ECO:0000313" key="2">
    <source>
        <dbReference type="Proteomes" id="UP000050471"/>
    </source>
</evidence>
<organism evidence="1 2">
    <name type="scientific">Aliiroseovarius crassostreae</name>
    <dbReference type="NCBI Taxonomy" id="154981"/>
    <lineage>
        <taxon>Bacteria</taxon>
        <taxon>Pseudomonadati</taxon>
        <taxon>Pseudomonadota</taxon>
        <taxon>Alphaproteobacteria</taxon>
        <taxon>Rhodobacterales</taxon>
        <taxon>Paracoccaceae</taxon>
        <taxon>Aliiroseovarius</taxon>
    </lineage>
</organism>
<proteinExistence type="predicted"/>
<reference evidence="1 2" key="1">
    <citation type="submission" date="2015-09" db="EMBL/GenBank/DDBJ databases">
        <title>Draft genome sequence of Aliiroseovarius crassostreae CV919-312TSm, the causative agent of Roseovarius Oyster Disease (formerly Juvenile Oyster Disease).</title>
        <authorList>
            <person name="Kessner L."/>
            <person name="Spinard E."/>
            <person name="Nelson D."/>
        </authorList>
    </citation>
    <scope>NUCLEOTIDE SEQUENCE [LARGE SCALE GENOMIC DNA]</scope>
    <source>
        <strain evidence="1 2">CV919-312</strain>
    </source>
</reference>
<dbReference type="RefSeq" id="WP_055190777.1">
    <property type="nucleotide sequence ID" value="NZ_FPBS01000060.1"/>
</dbReference>
<dbReference type="Proteomes" id="UP000050471">
    <property type="component" value="Unassembled WGS sequence"/>
</dbReference>
<keyword evidence="2" id="KW-1185">Reference proteome</keyword>
<gene>
    <name evidence="1" type="ORF">AKJ29_01710</name>
</gene>
<accession>A0A0P7IV04</accession>
<name>A0A0P7IV04_9RHOB</name>
<dbReference type="AlphaFoldDB" id="A0A0P7IV04"/>
<protein>
    <submittedName>
        <fullName evidence="1">Uncharacterized protein</fullName>
    </submittedName>
</protein>